<dbReference type="PIRSF" id="PIRSF001455">
    <property type="entry name" value="DHQ_synth"/>
    <property type="match status" value="1"/>
</dbReference>
<keyword evidence="10 18" id="KW-0028">Amino-acid biosynthesis</keyword>
<dbReference type="GO" id="GO:0046872">
    <property type="term" value="F:metal ion binding"/>
    <property type="evidence" value="ECO:0007669"/>
    <property type="project" value="UniProtKB-KW"/>
</dbReference>
<evidence type="ECO:0000256" key="8">
    <source>
        <dbReference type="ARBA" id="ARBA00017684"/>
    </source>
</evidence>
<evidence type="ECO:0000256" key="7">
    <source>
        <dbReference type="ARBA" id="ARBA00013031"/>
    </source>
</evidence>
<dbReference type="Proteomes" id="UP000198571">
    <property type="component" value="Unassembled WGS sequence"/>
</dbReference>
<keyword evidence="15 18" id="KW-0057">Aromatic amino acid biosynthesis</keyword>
<reference evidence="22" key="1">
    <citation type="submission" date="2016-10" db="EMBL/GenBank/DDBJ databases">
        <authorList>
            <person name="Varghese N."/>
            <person name="Submissions S."/>
        </authorList>
    </citation>
    <scope>NUCLEOTIDE SEQUENCE [LARGE SCALE GENOMIC DNA]</scope>
    <source>
        <strain evidence="22">S9</strain>
    </source>
</reference>
<evidence type="ECO:0000256" key="9">
    <source>
        <dbReference type="ARBA" id="ARBA00022490"/>
    </source>
</evidence>
<dbReference type="InterPro" id="IPR030960">
    <property type="entry name" value="DHQS/DOIS_N"/>
</dbReference>
<dbReference type="EC" id="4.2.3.4" evidence="7 18"/>
<evidence type="ECO:0000256" key="1">
    <source>
        <dbReference type="ARBA" id="ARBA00001393"/>
    </source>
</evidence>
<dbReference type="GO" id="GO:0003856">
    <property type="term" value="F:3-dehydroquinate synthase activity"/>
    <property type="evidence" value="ECO:0007669"/>
    <property type="project" value="UniProtKB-UniRule"/>
</dbReference>
<feature type="binding site" evidence="18">
    <location>
        <position position="145"/>
    </location>
    <ligand>
        <name>NAD(+)</name>
        <dbReference type="ChEBI" id="CHEBI:57540"/>
    </ligand>
</feature>
<dbReference type="CDD" id="cd08195">
    <property type="entry name" value="DHQS"/>
    <property type="match status" value="1"/>
</dbReference>
<keyword evidence="12 18" id="KW-0547">Nucleotide-binding</keyword>
<dbReference type="AlphaFoldDB" id="A0A1H9P7V1"/>
<gene>
    <name evidence="18" type="primary">aroB</name>
    <name evidence="21" type="ORF">SAMN05518684_101185</name>
</gene>
<keyword evidence="17 18" id="KW-0170">Cobalt</keyword>
<feature type="binding site" evidence="18">
    <location>
        <position position="267"/>
    </location>
    <ligand>
        <name>Zn(2+)</name>
        <dbReference type="ChEBI" id="CHEBI:29105"/>
    </ligand>
</feature>
<dbReference type="InterPro" id="IPR016037">
    <property type="entry name" value="DHQ_synth_AroB"/>
</dbReference>
<dbReference type="GO" id="GO:0009423">
    <property type="term" value="P:chorismate biosynthetic process"/>
    <property type="evidence" value="ECO:0007669"/>
    <property type="project" value="UniProtKB-UniRule"/>
</dbReference>
<keyword evidence="22" id="KW-1185">Reference proteome</keyword>
<dbReference type="RefSeq" id="WP_093047127.1">
    <property type="nucleotide sequence ID" value="NZ_FOGT01000001.1"/>
</dbReference>
<keyword evidence="11 18" id="KW-0479">Metal-binding</keyword>
<dbReference type="InterPro" id="IPR030963">
    <property type="entry name" value="DHQ_synth_fam"/>
</dbReference>
<evidence type="ECO:0000256" key="2">
    <source>
        <dbReference type="ARBA" id="ARBA00001911"/>
    </source>
</evidence>
<organism evidence="21 22">
    <name type="scientific">Salipaludibacillus aurantiacus</name>
    <dbReference type="NCBI Taxonomy" id="1601833"/>
    <lineage>
        <taxon>Bacteria</taxon>
        <taxon>Bacillati</taxon>
        <taxon>Bacillota</taxon>
        <taxon>Bacilli</taxon>
        <taxon>Bacillales</taxon>
        <taxon>Bacillaceae</taxon>
    </lineage>
</organism>
<feature type="binding site" evidence="18">
    <location>
        <position position="154"/>
    </location>
    <ligand>
        <name>NAD(+)</name>
        <dbReference type="ChEBI" id="CHEBI:57540"/>
    </ligand>
</feature>
<comment type="caution">
    <text evidence="18">Lacks conserved residue(s) required for the propagation of feature annotation.</text>
</comment>
<dbReference type="FunFam" id="3.40.50.1970:FF:000007">
    <property type="entry name" value="Pentafunctional AROM polypeptide"/>
    <property type="match status" value="1"/>
</dbReference>
<evidence type="ECO:0000256" key="6">
    <source>
        <dbReference type="ARBA" id="ARBA00005412"/>
    </source>
</evidence>
<accession>A0A1H9P7V1</accession>
<evidence type="ECO:0000256" key="13">
    <source>
        <dbReference type="ARBA" id="ARBA00022833"/>
    </source>
</evidence>
<dbReference type="Gene3D" id="3.40.50.1970">
    <property type="match status" value="1"/>
</dbReference>
<evidence type="ECO:0000256" key="3">
    <source>
        <dbReference type="ARBA" id="ARBA00001947"/>
    </source>
</evidence>
<evidence type="ECO:0000256" key="15">
    <source>
        <dbReference type="ARBA" id="ARBA00023141"/>
    </source>
</evidence>
<dbReference type="OrthoDB" id="9806583at2"/>
<keyword evidence="13 18" id="KW-0862">Zinc</keyword>
<name>A0A1H9P7V1_9BACI</name>
<evidence type="ECO:0000256" key="16">
    <source>
        <dbReference type="ARBA" id="ARBA00023239"/>
    </source>
</evidence>
<sequence>MTSPRLLVNSETTKYPIYIDTDLRYQTYELINKSLDKKASAFIIIADDTVAGLYLDEIVQSFPAENKPYVATVPSGEASKSFEQYERLLTECLKNGLDRQAVIIALGGGVTGDLAGFVAASYMRGVRYVQMPSTLLAHDSSVGGKTGINHPLGKNLIGAFHPPSAVIYDSGMLNTLPEKEWRSGFAEVIKHGFIADPSFIKWVEENIQSFKSIKTDVLNELLRRSIKVKAEIVEKDEKEQGIRAFLNFGHTLAHSIEAELGYGRMTHGEAVAVGMLFALKLSEKVYKHSLEYESTCKYMNTLGYRLEIPAECNRDRLLERMKLDKKASYKQINFVLLKELGHPELLPVKENDISELLKKEGNLK</sequence>
<evidence type="ECO:0000256" key="5">
    <source>
        <dbReference type="ARBA" id="ARBA00004661"/>
    </source>
</evidence>
<dbReference type="PANTHER" id="PTHR43622:SF7">
    <property type="entry name" value="3-DEHYDROQUINATE SYNTHASE, CHLOROPLASTIC"/>
    <property type="match status" value="1"/>
</dbReference>
<evidence type="ECO:0000256" key="14">
    <source>
        <dbReference type="ARBA" id="ARBA00023027"/>
    </source>
</evidence>
<feature type="binding site" evidence="18">
    <location>
        <position position="187"/>
    </location>
    <ligand>
        <name>Zn(2+)</name>
        <dbReference type="ChEBI" id="CHEBI:29105"/>
    </ligand>
</feature>
<dbReference type="GO" id="GO:0009073">
    <property type="term" value="P:aromatic amino acid family biosynthetic process"/>
    <property type="evidence" value="ECO:0007669"/>
    <property type="project" value="UniProtKB-KW"/>
</dbReference>
<feature type="domain" description="3-dehydroquinate synthase C-terminal" evidence="20">
    <location>
        <begin position="184"/>
        <end position="327"/>
    </location>
</feature>
<comment type="cofactor">
    <cofactor evidence="18">
        <name>Co(2+)</name>
        <dbReference type="ChEBI" id="CHEBI:48828"/>
    </cofactor>
    <cofactor evidence="18">
        <name>Zn(2+)</name>
        <dbReference type="ChEBI" id="CHEBI:29105"/>
    </cofactor>
    <text evidence="18">Binds 1 divalent metal cation per subunit. Can use either Co(2+) or Zn(2+).</text>
</comment>
<dbReference type="SUPFAM" id="SSF56796">
    <property type="entry name" value="Dehydroquinate synthase-like"/>
    <property type="match status" value="1"/>
</dbReference>
<evidence type="ECO:0000313" key="21">
    <source>
        <dbReference type="EMBL" id="SER44282.1"/>
    </source>
</evidence>
<feature type="binding site" evidence="18">
    <location>
        <position position="250"/>
    </location>
    <ligand>
        <name>Zn(2+)</name>
        <dbReference type="ChEBI" id="CHEBI:29105"/>
    </ligand>
</feature>
<comment type="cofactor">
    <cofactor evidence="2 18">
        <name>NAD(+)</name>
        <dbReference type="ChEBI" id="CHEBI:57540"/>
    </cofactor>
</comment>
<dbReference type="Pfam" id="PF01761">
    <property type="entry name" value="DHQ_synthase"/>
    <property type="match status" value="1"/>
</dbReference>
<evidence type="ECO:0000259" key="19">
    <source>
        <dbReference type="Pfam" id="PF01761"/>
    </source>
</evidence>
<comment type="function">
    <text evidence="18">Catalyzes the conversion of 3-deoxy-D-arabino-heptulosonate 7-phosphate (DAHP) to dehydroquinate (DHQ).</text>
</comment>
<dbReference type="PANTHER" id="PTHR43622">
    <property type="entry name" value="3-DEHYDROQUINATE SYNTHASE"/>
    <property type="match status" value="1"/>
</dbReference>
<dbReference type="GO" id="GO:0000166">
    <property type="term" value="F:nucleotide binding"/>
    <property type="evidence" value="ECO:0007669"/>
    <property type="project" value="UniProtKB-KW"/>
</dbReference>
<comment type="similarity">
    <text evidence="6 18">Belongs to the sugar phosphate cyclases superfamily. Dehydroquinate synthase family.</text>
</comment>
<evidence type="ECO:0000313" key="22">
    <source>
        <dbReference type="Proteomes" id="UP000198571"/>
    </source>
</evidence>
<evidence type="ECO:0000256" key="12">
    <source>
        <dbReference type="ARBA" id="ARBA00022741"/>
    </source>
</evidence>
<comment type="catalytic activity">
    <reaction evidence="1 18">
        <text>7-phospho-2-dehydro-3-deoxy-D-arabino-heptonate = 3-dehydroquinate + phosphate</text>
        <dbReference type="Rhea" id="RHEA:21968"/>
        <dbReference type="ChEBI" id="CHEBI:32364"/>
        <dbReference type="ChEBI" id="CHEBI:43474"/>
        <dbReference type="ChEBI" id="CHEBI:58394"/>
        <dbReference type="EC" id="4.2.3.4"/>
    </reaction>
</comment>
<evidence type="ECO:0000256" key="17">
    <source>
        <dbReference type="ARBA" id="ARBA00023285"/>
    </source>
</evidence>
<dbReference type="NCBIfam" id="TIGR01357">
    <property type="entry name" value="aroB"/>
    <property type="match status" value="1"/>
</dbReference>
<evidence type="ECO:0000256" key="11">
    <source>
        <dbReference type="ARBA" id="ARBA00022723"/>
    </source>
</evidence>
<dbReference type="GO" id="GO:0005737">
    <property type="term" value="C:cytoplasm"/>
    <property type="evidence" value="ECO:0007669"/>
    <property type="project" value="UniProtKB-SubCell"/>
</dbReference>
<dbReference type="InterPro" id="IPR056179">
    <property type="entry name" value="DHQS_C"/>
</dbReference>
<feature type="binding site" evidence="18">
    <location>
        <begin position="75"/>
        <end position="80"/>
    </location>
    <ligand>
        <name>NAD(+)</name>
        <dbReference type="ChEBI" id="CHEBI:57540"/>
    </ligand>
</feature>
<comment type="subcellular location">
    <subcellularLocation>
        <location evidence="4 18">Cytoplasm</location>
    </subcellularLocation>
</comment>
<dbReference type="Gene3D" id="1.20.1090.10">
    <property type="entry name" value="Dehydroquinate synthase-like - alpha domain"/>
    <property type="match status" value="1"/>
</dbReference>
<dbReference type="InterPro" id="IPR050071">
    <property type="entry name" value="Dehydroquinate_synthase"/>
</dbReference>
<protein>
    <recommendedName>
        <fullName evidence="8 18">3-dehydroquinate synthase</fullName>
        <shortName evidence="18">DHQS</shortName>
        <ecNumber evidence="7 18">4.2.3.4</ecNumber>
    </recommendedName>
</protein>
<evidence type="ECO:0000259" key="20">
    <source>
        <dbReference type="Pfam" id="PF24621"/>
    </source>
</evidence>
<feature type="binding site" evidence="18">
    <location>
        <begin position="109"/>
        <end position="113"/>
    </location>
    <ligand>
        <name>NAD(+)</name>
        <dbReference type="ChEBI" id="CHEBI:57540"/>
    </ligand>
</feature>
<keyword evidence="16 18" id="KW-0456">Lyase</keyword>
<comment type="cofactor">
    <cofactor evidence="3">
        <name>Zn(2+)</name>
        <dbReference type="ChEBI" id="CHEBI:29105"/>
    </cofactor>
</comment>
<evidence type="ECO:0000256" key="18">
    <source>
        <dbReference type="HAMAP-Rule" id="MF_00110"/>
    </source>
</evidence>
<dbReference type="UniPathway" id="UPA00053">
    <property type="reaction ID" value="UER00085"/>
</dbReference>
<dbReference type="STRING" id="1601833.SAMN05518684_101185"/>
<keyword evidence="14 18" id="KW-0520">NAD</keyword>
<comment type="pathway">
    <text evidence="5 18">Metabolic intermediate biosynthesis; chorismate biosynthesis; chorismate from D-erythrose 4-phosphate and phosphoenolpyruvate: step 2/7.</text>
</comment>
<evidence type="ECO:0000256" key="10">
    <source>
        <dbReference type="ARBA" id="ARBA00022605"/>
    </source>
</evidence>
<dbReference type="HAMAP" id="MF_00110">
    <property type="entry name" value="DHQ_synthase"/>
    <property type="match status" value="1"/>
</dbReference>
<dbReference type="Pfam" id="PF24621">
    <property type="entry name" value="DHQS_C"/>
    <property type="match status" value="1"/>
</dbReference>
<proteinExistence type="inferred from homology"/>
<dbReference type="EMBL" id="FOGT01000001">
    <property type="protein sequence ID" value="SER44282.1"/>
    <property type="molecule type" value="Genomic_DNA"/>
</dbReference>
<dbReference type="GO" id="GO:0008652">
    <property type="term" value="P:amino acid biosynthetic process"/>
    <property type="evidence" value="ECO:0007669"/>
    <property type="project" value="UniProtKB-KW"/>
</dbReference>
<feature type="domain" description="3-dehydroquinate synthase N-terminal" evidence="19">
    <location>
        <begin position="72"/>
        <end position="182"/>
    </location>
</feature>
<evidence type="ECO:0000256" key="4">
    <source>
        <dbReference type="ARBA" id="ARBA00004496"/>
    </source>
</evidence>
<keyword evidence="9 18" id="KW-0963">Cytoplasm</keyword>